<accession>A0A1E3QAU6</accession>
<evidence type="ECO:0000313" key="2">
    <source>
        <dbReference type="EMBL" id="ODQ74252.1"/>
    </source>
</evidence>
<name>A0A1E3QAU6_LIPST</name>
<dbReference type="Proteomes" id="UP000094385">
    <property type="component" value="Unassembled WGS sequence"/>
</dbReference>
<gene>
    <name evidence="2" type="ORF">LIPSTDRAFT_249091</name>
</gene>
<dbReference type="AlphaFoldDB" id="A0A1E3QAU6"/>
<protein>
    <submittedName>
        <fullName evidence="2">Uncharacterized protein</fullName>
    </submittedName>
</protein>
<proteinExistence type="predicted"/>
<feature type="chain" id="PRO_5009134166" evidence="1">
    <location>
        <begin position="24"/>
        <end position="298"/>
    </location>
</feature>
<keyword evidence="1" id="KW-0732">Signal</keyword>
<keyword evidence="3" id="KW-1185">Reference proteome</keyword>
<organism evidence="2 3">
    <name type="scientific">Lipomyces starkeyi NRRL Y-11557</name>
    <dbReference type="NCBI Taxonomy" id="675824"/>
    <lineage>
        <taxon>Eukaryota</taxon>
        <taxon>Fungi</taxon>
        <taxon>Dikarya</taxon>
        <taxon>Ascomycota</taxon>
        <taxon>Saccharomycotina</taxon>
        <taxon>Lipomycetes</taxon>
        <taxon>Lipomycetales</taxon>
        <taxon>Lipomycetaceae</taxon>
        <taxon>Lipomyces</taxon>
    </lineage>
</organism>
<dbReference type="EMBL" id="KV454292">
    <property type="protein sequence ID" value="ODQ74252.1"/>
    <property type="molecule type" value="Genomic_DNA"/>
</dbReference>
<dbReference type="OrthoDB" id="10361336at2759"/>
<evidence type="ECO:0000313" key="3">
    <source>
        <dbReference type="Proteomes" id="UP000094385"/>
    </source>
</evidence>
<sequence length="298" mass="33412">MILFKSKLFALLCCAVLSDCVRCVCSRPTLQPNTIVESAAVYHEHSVIRMAKHDYVAEMNLVSDVILCTVGLLEFLIRANVLKPCWMGCGNKVRHPINTIDLTPRNSRSETPSYSAVLSNMSFNVRFPYEVLDVLKDPMVQQLIASNPIPALSGAMDDSWREPYVKIENTNVTLHLHDYLGLDAGSSATGDNKDESYSSVEVVDITPVLELLESMLHDTKWVCTYLRAMNGDQVTTGVVRIPDAVYERAEEMHRTLHVIQRQGTRIILLDDAIFNAGTFVCTARELIESLTICFREDN</sequence>
<evidence type="ECO:0000256" key="1">
    <source>
        <dbReference type="SAM" id="SignalP"/>
    </source>
</evidence>
<reference evidence="2 3" key="1">
    <citation type="journal article" date="2016" name="Proc. Natl. Acad. Sci. U.S.A.">
        <title>Comparative genomics of biotechnologically important yeasts.</title>
        <authorList>
            <person name="Riley R."/>
            <person name="Haridas S."/>
            <person name="Wolfe K.H."/>
            <person name="Lopes M.R."/>
            <person name="Hittinger C.T."/>
            <person name="Goeker M."/>
            <person name="Salamov A.A."/>
            <person name="Wisecaver J.H."/>
            <person name="Long T.M."/>
            <person name="Calvey C.H."/>
            <person name="Aerts A.L."/>
            <person name="Barry K.W."/>
            <person name="Choi C."/>
            <person name="Clum A."/>
            <person name="Coughlan A.Y."/>
            <person name="Deshpande S."/>
            <person name="Douglass A.P."/>
            <person name="Hanson S.J."/>
            <person name="Klenk H.-P."/>
            <person name="LaButti K.M."/>
            <person name="Lapidus A."/>
            <person name="Lindquist E.A."/>
            <person name="Lipzen A.M."/>
            <person name="Meier-Kolthoff J.P."/>
            <person name="Ohm R.A."/>
            <person name="Otillar R.P."/>
            <person name="Pangilinan J.L."/>
            <person name="Peng Y."/>
            <person name="Rokas A."/>
            <person name="Rosa C.A."/>
            <person name="Scheuner C."/>
            <person name="Sibirny A.A."/>
            <person name="Slot J.C."/>
            <person name="Stielow J.B."/>
            <person name="Sun H."/>
            <person name="Kurtzman C.P."/>
            <person name="Blackwell M."/>
            <person name="Grigoriev I.V."/>
            <person name="Jeffries T.W."/>
        </authorList>
    </citation>
    <scope>NUCLEOTIDE SEQUENCE [LARGE SCALE GENOMIC DNA]</scope>
    <source>
        <strain evidence="2 3">NRRL Y-11557</strain>
    </source>
</reference>
<feature type="signal peptide" evidence="1">
    <location>
        <begin position="1"/>
        <end position="23"/>
    </location>
</feature>